<protein>
    <submittedName>
        <fullName evidence="1">Uncharacterized protein</fullName>
    </submittedName>
</protein>
<dbReference type="Proteomes" id="UP000304953">
    <property type="component" value="Unassembled WGS sequence"/>
</dbReference>
<organism evidence="1 2">
    <name type="scientific">Petralouisia muris</name>
    <dbReference type="NCBI Taxonomy" id="3032872"/>
    <lineage>
        <taxon>Bacteria</taxon>
        <taxon>Bacillati</taxon>
        <taxon>Bacillota</taxon>
        <taxon>Clostridia</taxon>
        <taxon>Lachnospirales</taxon>
        <taxon>Lachnospiraceae</taxon>
        <taxon>Petralouisia</taxon>
    </lineage>
</organism>
<comment type="caution">
    <text evidence="1">The sequence shown here is derived from an EMBL/GenBank/DDBJ whole genome shotgun (WGS) entry which is preliminary data.</text>
</comment>
<sequence length="53" mass="6005">MKFIRESWAREWRIQRQPVALGKQGIGSVRGISSHQENPFLALAERNASQVGL</sequence>
<keyword evidence="2" id="KW-1185">Reference proteome</keyword>
<evidence type="ECO:0000313" key="2">
    <source>
        <dbReference type="Proteomes" id="UP000304953"/>
    </source>
</evidence>
<evidence type="ECO:0000313" key="1">
    <source>
        <dbReference type="EMBL" id="TGY96406.1"/>
    </source>
</evidence>
<dbReference type="EMBL" id="SRYA01000017">
    <property type="protein sequence ID" value="TGY96406.1"/>
    <property type="molecule type" value="Genomic_DNA"/>
</dbReference>
<gene>
    <name evidence="1" type="ORF">E5329_10310</name>
</gene>
<reference evidence="1" key="1">
    <citation type="submission" date="2019-04" db="EMBL/GenBank/DDBJ databases">
        <title>Microbes associate with the intestines of laboratory mice.</title>
        <authorList>
            <person name="Navarre W."/>
            <person name="Wong E."/>
            <person name="Huang K."/>
            <person name="Tropini C."/>
            <person name="Ng K."/>
            <person name="Yu B."/>
        </authorList>
    </citation>
    <scope>NUCLEOTIDE SEQUENCE</scope>
    <source>
        <strain evidence="1">NM01_1-7b</strain>
    </source>
</reference>
<accession>A0AC61RWQ5</accession>
<name>A0AC61RWQ5_9FIRM</name>
<proteinExistence type="predicted"/>